<proteinExistence type="predicted"/>
<sequence>MDEPTKQVASLLARVVSLGYHAGLNPQSYQAKYEGMRGSDASIDTGIIPTVPPVDFTLRTIDGLETHEEMLRDLAGGCGDTGAAIEEFAASGNARDIGHNHTSRTRA</sequence>
<name>A0A1M2VPG7_TRAPU</name>
<organism evidence="1 2">
    <name type="scientific">Trametes pubescens</name>
    <name type="common">White-rot fungus</name>
    <dbReference type="NCBI Taxonomy" id="154538"/>
    <lineage>
        <taxon>Eukaryota</taxon>
        <taxon>Fungi</taxon>
        <taxon>Dikarya</taxon>
        <taxon>Basidiomycota</taxon>
        <taxon>Agaricomycotina</taxon>
        <taxon>Agaricomycetes</taxon>
        <taxon>Polyporales</taxon>
        <taxon>Polyporaceae</taxon>
        <taxon>Trametes</taxon>
    </lineage>
</organism>
<protein>
    <submittedName>
        <fullName evidence="1">Uncharacterized protein</fullName>
    </submittedName>
</protein>
<gene>
    <name evidence="1" type="ORF">TRAPUB_14048</name>
</gene>
<dbReference type="AlphaFoldDB" id="A0A1M2VPG7"/>
<keyword evidence="2" id="KW-1185">Reference proteome</keyword>
<evidence type="ECO:0000313" key="1">
    <source>
        <dbReference type="EMBL" id="OJT09468.1"/>
    </source>
</evidence>
<dbReference type="Proteomes" id="UP000184267">
    <property type="component" value="Unassembled WGS sequence"/>
</dbReference>
<accession>A0A1M2VPG7</accession>
<comment type="caution">
    <text evidence="1">The sequence shown here is derived from an EMBL/GenBank/DDBJ whole genome shotgun (WGS) entry which is preliminary data.</text>
</comment>
<evidence type="ECO:0000313" key="2">
    <source>
        <dbReference type="Proteomes" id="UP000184267"/>
    </source>
</evidence>
<reference evidence="1 2" key="1">
    <citation type="submission" date="2016-10" db="EMBL/GenBank/DDBJ databases">
        <title>Genome sequence of the basidiomycete white-rot fungus Trametes pubescens.</title>
        <authorList>
            <person name="Makela M.R."/>
            <person name="Granchi Z."/>
            <person name="Peng M."/>
            <person name="De Vries R.P."/>
            <person name="Grigoriev I."/>
            <person name="Riley R."/>
            <person name="Hilden K."/>
        </authorList>
    </citation>
    <scope>NUCLEOTIDE SEQUENCE [LARGE SCALE GENOMIC DNA]</scope>
    <source>
        <strain evidence="1 2">FBCC735</strain>
    </source>
</reference>
<dbReference type="EMBL" id="MNAD01000908">
    <property type="protein sequence ID" value="OJT09468.1"/>
    <property type="molecule type" value="Genomic_DNA"/>
</dbReference>